<proteinExistence type="predicted"/>
<evidence type="ECO:0000256" key="1">
    <source>
        <dbReference type="SAM" id="MobiDB-lite"/>
    </source>
</evidence>
<evidence type="ECO:0000313" key="2">
    <source>
        <dbReference type="EMBL" id="KLJ07708.1"/>
    </source>
</evidence>
<keyword evidence="3" id="KW-1185">Reference proteome</keyword>
<name>A0A0H1B9C9_9EURO</name>
<organism evidence="2 3">
    <name type="scientific">Blastomyces silverae</name>
    <dbReference type="NCBI Taxonomy" id="2060906"/>
    <lineage>
        <taxon>Eukaryota</taxon>
        <taxon>Fungi</taxon>
        <taxon>Dikarya</taxon>
        <taxon>Ascomycota</taxon>
        <taxon>Pezizomycotina</taxon>
        <taxon>Eurotiomycetes</taxon>
        <taxon>Eurotiomycetidae</taxon>
        <taxon>Onygenales</taxon>
        <taxon>Ajellomycetaceae</taxon>
        <taxon>Blastomyces</taxon>
    </lineage>
</organism>
<dbReference type="Proteomes" id="UP000053573">
    <property type="component" value="Unassembled WGS sequence"/>
</dbReference>
<sequence length="73" mass="8392">MHFSAQQSDLRRIVVSRKQGEGEGNAPVSMRGSRRVERWHPNIVLRFRSIRPGCKQFLCDSGGARIILFLLRI</sequence>
<protein>
    <submittedName>
        <fullName evidence="2">Uncharacterized protein</fullName>
    </submittedName>
</protein>
<dbReference type="AlphaFoldDB" id="A0A0H1B9C9"/>
<dbReference type="EMBL" id="LDEV01002769">
    <property type="protein sequence ID" value="KLJ07708.1"/>
    <property type="molecule type" value="Genomic_DNA"/>
</dbReference>
<reference evidence="3" key="1">
    <citation type="journal article" date="2015" name="PLoS Genet.">
        <title>The dynamic genome and transcriptome of the human fungal pathogen Blastomyces and close relative Emmonsia.</title>
        <authorList>
            <person name="Munoz J.F."/>
            <person name="Gauthier G.M."/>
            <person name="Desjardins C.A."/>
            <person name="Gallo J.E."/>
            <person name="Holder J."/>
            <person name="Sullivan T.D."/>
            <person name="Marty A.J."/>
            <person name="Carmen J.C."/>
            <person name="Chen Z."/>
            <person name="Ding L."/>
            <person name="Gujja S."/>
            <person name="Magrini V."/>
            <person name="Misas E."/>
            <person name="Mitreva M."/>
            <person name="Priest M."/>
            <person name="Saif S."/>
            <person name="Whiston E.A."/>
            <person name="Young S."/>
            <person name="Zeng Q."/>
            <person name="Goldman W.E."/>
            <person name="Mardis E.R."/>
            <person name="Taylor J.W."/>
            <person name="McEwen J.G."/>
            <person name="Clay O.K."/>
            <person name="Klein B.S."/>
            <person name="Cuomo C.A."/>
        </authorList>
    </citation>
    <scope>NUCLEOTIDE SEQUENCE [LARGE SCALE GENOMIC DNA]</scope>
    <source>
        <strain evidence="3">UAMH 139</strain>
    </source>
</reference>
<evidence type="ECO:0000313" key="3">
    <source>
        <dbReference type="Proteomes" id="UP000053573"/>
    </source>
</evidence>
<accession>A0A0H1B9C9</accession>
<dbReference type="OrthoDB" id="10406753at2759"/>
<gene>
    <name evidence="2" type="ORF">EMPG_16819</name>
</gene>
<feature type="region of interest" description="Disordered" evidence="1">
    <location>
        <begin position="1"/>
        <end position="32"/>
    </location>
</feature>
<comment type="caution">
    <text evidence="2">The sequence shown here is derived from an EMBL/GenBank/DDBJ whole genome shotgun (WGS) entry which is preliminary data.</text>
</comment>